<dbReference type="Proteomes" id="UP001164539">
    <property type="component" value="Chromosome 14"/>
</dbReference>
<evidence type="ECO:0000313" key="1">
    <source>
        <dbReference type="EMBL" id="KAJ4702016.1"/>
    </source>
</evidence>
<accession>A0ACC1WS61</accession>
<comment type="caution">
    <text evidence="1">The sequence shown here is derived from an EMBL/GenBank/DDBJ whole genome shotgun (WGS) entry which is preliminary data.</text>
</comment>
<gene>
    <name evidence="1" type="ORF">OWV82_025160</name>
</gene>
<organism evidence="1 2">
    <name type="scientific">Melia azedarach</name>
    <name type="common">Chinaberry tree</name>
    <dbReference type="NCBI Taxonomy" id="155640"/>
    <lineage>
        <taxon>Eukaryota</taxon>
        <taxon>Viridiplantae</taxon>
        <taxon>Streptophyta</taxon>
        <taxon>Embryophyta</taxon>
        <taxon>Tracheophyta</taxon>
        <taxon>Spermatophyta</taxon>
        <taxon>Magnoliopsida</taxon>
        <taxon>eudicotyledons</taxon>
        <taxon>Gunneridae</taxon>
        <taxon>Pentapetalae</taxon>
        <taxon>rosids</taxon>
        <taxon>malvids</taxon>
        <taxon>Sapindales</taxon>
        <taxon>Meliaceae</taxon>
        <taxon>Melia</taxon>
    </lineage>
</organism>
<dbReference type="EMBL" id="CM051407">
    <property type="protein sequence ID" value="KAJ4702016.1"/>
    <property type="molecule type" value="Genomic_DNA"/>
</dbReference>
<sequence length="891" mass="100089">MENLMMPCMSVSNCPVTVPQKHDILSEFSSKPNKSTLSFTGKNDLRFTNAHLNYLCRSGRLIEAITVLDSIAQRGSKVRRNTYINLLQSCIDANSITLGRKVHQYINLVKEIDVFVKTKLVCMYAKCGSFNDARKEFDEIRERNLYTWSAMIGACSREQRWTEVVELFFLMTKDGVFPDDFLFPKILQACGNCGDFEAGKLMHSLVIKLGKSSDTRVRNSVLAVYVKCGKLSCARRFFKSMDERDSVAWNSMISGYCQIGENEEAHRLFDEMCKEGIEQGVVTWNILIRSYNQLGQCDVAMEMMKKMECLGITPDVFTWTCMISGFAQNGRTSKALNLFKEMSFAGVKPTGITITSAISACTDLKALEIGMEIHSLAVRMGFIDDVLVGNSLIDMYSKCEELEAAKRVFDMIKEKDVYSWNSMITGYCQAGYCGQAYELFIKMQASDVPPNVITWNAMISGYIQNGNEDEAMDLFQRMEKDGKVKRNTASWNSLIAGYQQLGQKNNALGVFQKMQSFGFSPNYVTILGVLRAFVYLVAANKVKEIHGFVLRRNLESSLPVMNSLIDTYAKTGNIVYSRTIFDGMPSTDIITWNSLIAGYVLHGCWHAALDLFSQISNCGLKPNRGTFFSIILAHSLAGMVDEGKKVFSSITEGYQIIPMTEHYSAMIDLYGRSGNLGEAMKFIEDMPIKPDSSVWEALLTASRIHGNLGLAVHAIENLLNLDPGNVLSQRLIVQTYAICGKAQDALKVRKLGKEIMMRKALGQSWIEVKNILYTFATGDRSGPCSDLLYSWLQHIPENVKAHSTHCGFRIEEEEKEEISGVHSEKLALAFALIGSSQVPHTIRILKNIRMCGDCHETAKYVSMMHHCEIYLSDSKCLHHFRNGKCSCGDYW</sequence>
<protein>
    <submittedName>
        <fullName evidence="1">Pentatricopeptide repeat-containing protein</fullName>
    </submittedName>
</protein>
<name>A0ACC1WS61_MELAZ</name>
<proteinExistence type="predicted"/>
<reference evidence="1 2" key="1">
    <citation type="journal article" date="2023" name="Science">
        <title>Complex scaffold remodeling in plant triterpene biosynthesis.</title>
        <authorList>
            <person name="De La Pena R."/>
            <person name="Hodgson H."/>
            <person name="Liu J.C."/>
            <person name="Stephenson M.J."/>
            <person name="Martin A.C."/>
            <person name="Owen C."/>
            <person name="Harkess A."/>
            <person name="Leebens-Mack J."/>
            <person name="Jimenez L.E."/>
            <person name="Osbourn A."/>
            <person name="Sattely E.S."/>
        </authorList>
    </citation>
    <scope>NUCLEOTIDE SEQUENCE [LARGE SCALE GENOMIC DNA]</scope>
    <source>
        <strain evidence="2">cv. JPN11</strain>
        <tissue evidence="1">Leaf</tissue>
    </source>
</reference>
<keyword evidence="2" id="KW-1185">Reference proteome</keyword>
<evidence type="ECO:0000313" key="2">
    <source>
        <dbReference type="Proteomes" id="UP001164539"/>
    </source>
</evidence>